<sequence>MNRLPLPTPGTQCERCVALCCQLTVVLQPGDDIPEHLVAQLPTGVRVMAQGASGWCAALDHEHMNCGIYEHRPEACRRFVMNGPHCRALRIDYSRDRARGIPMQLE</sequence>
<comment type="caution">
    <text evidence="1">The sequence shown here is derived from an EMBL/GenBank/DDBJ whole genome shotgun (WGS) entry which is preliminary data.</text>
</comment>
<keyword evidence="2" id="KW-1185">Reference proteome</keyword>
<dbReference type="EMBL" id="PDWN01000014">
    <property type="protein sequence ID" value="KAF1692865.1"/>
    <property type="molecule type" value="Genomic_DNA"/>
</dbReference>
<name>A0ABQ6Z4I9_9GAMM</name>
<accession>A0ABQ6Z4I9</accession>
<dbReference type="InterPro" id="IPR005358">
    <property type="entry name" value="Puta_zinc/iron-chelating_dom"/>
</dbReference>
<dbReference type="Proteomes" id="UP000788419">
    <property type="component" value="Unassembled WGS sequence"/>
</dbReference>
<protein>
    <submittedName>
        <fullName evidence="1">Zinc/iron-chelating domain-containing protein</fullName>
    </submittedName>
</protein>
<evidence type="ECO:0000313" key="1">
    <source>
        <dbReference type="EMBL" id="KAF1692865.1"/>
    </source>
</evidence>
<gene>
    <name evidence="1" type="ORF">CSC65_13690</name>
</gene>
<evidence type="ECO:0000313" key="2">
    <source>
        <dbReference type="Proteomes" id="UP000788419"/>
    </source>
</evidence>
<proteinExistence type="predicted"/>
<reference evidence="1 2" key="1">
    <citation type="submission" date="2017-10" db="EMBL/GenBank/DDBJ databases">
        <title>Whole genome sequencing of members of genus Pseudoxanthomonas.</title>
        <authorList>
            <person name="Kumar S."/>
            <person name="Bansal K."/>
            <person name="Kaur A."/>
            <person name="Patil P."/>
            <person name="Sharma S."/>
            <person name="Patil P.B."/>
        </authorList>
    </citation>
    <scope>NUCLEOTIDE SEQUENCE [LARGE SCALE GENOMIC DNA]</scope>
    <source>
        <strain evidence="1 2">DSM 17801</strain>
    </source>
</reference>
<dbReference type="RefSeq" id="WP_162411158.1">
    <property type="nucleotide sequence ID" value="NZ_CP093331.1"/>
</dbReference>
<dbReference type="Pfam" id="PF03692">
    <property type="entry name" value="CxxCxxCC"/>
    <property type="match status" value="1"/>
</dbReference>
<organism evidence="1 2">
    <name type="scientific">Pseudoxanthomonas daejeonensis</name>
    <dbReference type="NCBI Taxonomy" id="266062"/>
    <lineage>
        <taxon>Bacteria</taxon>
        <taxon>Pseudomonadati</taxon>
        <taxon>Pseudomonadota</taxon>
        <taxon>Gammaproteobacteria</taxon>
        <taxon>Lysobacterales</taxon>
        <taxon>Lysobacteraceae</taxon>
        <taxon>Pseudoxanthomonas</taxon>
    </lineage>
</organism>